<dbReference type="EC" id="3.1.4.58" evidence="2"/>
<comment type="catalytic activity">
    <reaction evidence="2">
        <text>a 3'-end 2',3'-cyclophospho-ribonucleotide-RNA + H2O = a 3'-end 2'-phospho-ribonucleotide-RNA + H(+)</text>
        <dbReference type="Rhea" id="RHEA:11828"/>
        <dbReference type="Rhea" id="RHEA-COMP:10464"/>
        <dbReference type="Rhea" id="RHEA-COMP:17353"/>
        <dbReference type="ChEBI" id="CHEBI:15377"/>
        <dbReference type="ChEBI" id="CHEBI:15378"/>
        <dbReference type="ChEBI" id="CHEBI:83064"/>
        <dbReference type="ChEBI" id="CHEBI:173113"/>
        <dbReference type="EC" id="3.1.4.58"/>
    </reaction>
</comment>
<dbReference type="Proteomes" id="UP000464013">
    <property type="component" value="Chromosome"/>
</dbReference>
<dbReference type="SUPFAM" id="SSF55144">
    <property type="entry name" value="LigT-like"/>
    <property type="match status" value="1"/>
</dbReference>
<dbReference type="PANTHER" id="PTHR35561">
    <property type="entry name" value="RNA 2',3'-CYCLIC PHOSPHODIESTERASE"/>
    <property type="match status" value="1"/>
</dbReference>
<comment type="similarity">
    <text evidence="2">Belongs to the 2H phosphoesterase superfamily. ThpR family.</text>
</comment>
<dbReference type="HAMAP" id="MF_01940">
    <property type="entry name" value="RNA_CPDase"/>
    <property type="match status" value="1"/>
</dbReference>
<evidence type="ECO:0000256" key="1">
    <source>
        <dbReference type="ARBA" id="ARBA00022801"/>
    </source>
</evidence>
<dbReference type="GO" id="GO:0004113">
    <property type="term" value="F:2',3'-cyclic-nucleotide 3'-phosphodiesterase activity"/>
    <property type="evidence" value="ECO:0007669"/>
    <property type="project" value="InterPro"/>
</dbReference>
<dbReference type="OrthoDB" id="7061261at2"/>
<dbReference type="AlphaFoldDB" id="A0A6I6SWL1"/>
<dbReference type="Pfam" id="PF13563">
    <property type="entry name" value="2_5_RNA_ligase2"/>
    <property type="match status" value="1"/>
</dbReference>
<dbReference type="GO" id="GO:0008664">
    <property type="term" value="F:RNA 2',3'-cyclic 3'-phosphodiesterase activity"/>
    <property type="evidence" value="ECO:0007669"/>
    <property type="project" value="UniProtKB-EC"/>
</dbReference>
<dbReference type="InterPro" id="IPR004175">
    <property type="entry name" value="RNA_CPDase"/>
</dbReference>
<evidence type="ECO:0000313" key="4">
    <source>
        <dbReference type="Proteomes" id="UP000464013"/>
    </source>
</evidence>
<dbReference type="EMBL" id="CP035042">
    <property type="protein sequence ID" value="QHC51893.1"/>
    <property type="molecule type" value="Genomic_DNA"/>
</dbReference>
<feature type="active site" description="Proton donor" evidence="2">
    <location>
        <position position="39"/>
    </location>
</feature>
<dbReference type="PANTHER" id="PTHR35561:SF1">
    <property type="entry name" value="RNA 2',3'-CYCLIC PHOSPHODIESTERASE"/>
    <property type="match status" value="1"/>
</dbReference>
<keyword evidence="1 2" id="KW-0378">Hydrolase</keyword>
<organism evidence="3 4">
    <name type="scientific">Billgrantia tianxiuensis</name>
    <dbReference type="NCBI Taxonomy" id="2497861"/>
    <lineage>
        <taxon>Bacteria</taxon>
        <taxon>Pseudomonadati</taxon>
        <taxon>Pseudomonadota</taxon>
        <taxon>Gammaproteobacteria</taxon>
        <taxon>Oceanospirillales</taxon>
        <taxon>Halomonadaceae</taxon>
        <taxon>Billgrantia</taxon>
    </lineage>
</organism>
<feature type="short sequence motif" description="HXTX 2" evidence="2">
    <location>
        <begin position="121"/>
        <end position="124"/>
    </location>
</feature>
<proteinExistence type="inferred from homology"/>
<comment type="function">
    <text evidence="2">Hydrolyzes RNA 2',3'-cyclic phosphodiester to an RNA 2'-phosphomonoester.</text>
</comment>
<gene>
    <name evidence="3" type="primary">thpR</name>
    <name evidence="3" type="ORF">EKK97_22980</name>
</gene>
<protein>
    <recommendedName>
        <fullName evidence="2">RNA 2',3'-cyclic phosphodiesterase</fullName>
        <shortName evidence="2">RNA 2',3'-CPDase</shortName>
        <ecNumber evidence="2">3.1.4.58</ecNumber>
    </recommendedName>
</protein>
<dbReference type="KEGG" id="htx:EKK97_22980"/>
<accession>A0A6I6SWL1</accession>
<evidence type="ECO:0000313" key="3">
    <source>
        <dbReference type="EMBL" id="QHC51893.1"/>
    </source>
</evidence>
<dbReference type="RefSeq" id="WP_159555523.1">
    <property type="nucleotide sequence ID" value="NZ_CP035042.1"/>
</dbReference>
<reference evidence="3 4" key="1">
    <citation type="submission" date="2019-01" db="EMBL/GenBank/DDBJ databases">
        <title>Complete genome of a denitifying bacterium Halomons sp. BC-M4-5.</title>
        <authorList>
            <person name="Wang L."/>
            <person name="Shao Z."/>
        </authorList>
    </citation>
    <scope>NUCLEOTIDE SEQUENCE [LARGE SCALE GENOMIC DNA]</scope>
    <source>
        <strain evidence="3 4">BC-M4-5</strain>
    </source>
</reference>
<dbReference type="NCBIfam" id="TIGR02258">
    <property type="entry name" value="2_5_ligase"/>
    <property type="match status" value="1"/>
</dbReference>
<feature type="short sequence motif" description="HXTX 1" evidence="2">
    <location>
        <begin position="39"/>
        <end position="42"/>
    </location>
</feature>
<feature type="active site" description="Proton acceptor" evidence="2">
    <location>
        <position position="121"/>
    </location>
</feature>
<sequence>MRLFLALMPSPELRTRLGALADIAHAQCGGRRMPDASLHVTLAFLGEVEEAKATELVEWVQGLTIEPGEWHIDRWGGFRRPGIVWVGASRPDPALERLHGRLWGVLEASGLGAPPARYIPHVTLLRRADTQLLEGLPAMDLAWTYNQIELMRSIIDERGAHYRTLAVSRG</sequence>
<evidence type="ECO:0000256" key="2">
    <source>
        <dbReference type="HAMAP-Rule" id="MF_01940"/>
    </source>
</evidence>
<dbReference type="Gene3D" id="3.90.1140.10">
    <property type="entry name" value="Cyclic phosphodiesterase"/>
    <property type="match status" value="1"/>
</dbReference>
<keyword evidence="4" id="KW-1185">Reference proteome</keyword>
<name>A0A6I6SWL1_9GAMM</name>
<dbReference type="InterPro" id="IPR009097">
    <property type="entry name" value="Cyclic_Pdiesterase"/>
</dbReference>